<dbReference type="InterPro" id="IPR025738">
    <property type="entry name" value="BatD"/>
</dbReference>
<sequence length="611" mass="66533">MRPPIDRRRFLGTAAAGVAALAVVGVPALARAAEVEVQVTLGRAQIEVGQSVYLQVEVSTEGQAIPAPRFVGLDQVAVTSRGTSSGLSVEYSGGRSVRRSTKTFTYVLTPRTAGEHPIKVELEIAGQVYRPATTPKLIATGDDYEPELEHDKASDAPDTPDAEVIVWPVVDKATAYVGEQIIYELQIWERARGNLTIAAAPTFKDFWSEDLQTPEQQQQQRRNTQQRMVGGVPYRVHETMRRALFPQKAGTLTIGGPEVQLQELSGPFFGGSGPPQSYMGRGLAIEVRPLPTADRPTGFRPNSVGQFRISAEVDRAEVIQGEAVRLSLRISGTGNIALIELPEPPPMQGMRSYEPKPETPKFELGKAKLQGSRVYTMLVIADEAGELEIPAFELPYFDPEAGEYRVAKSKPIKLAVEADPDATPSAEPVAKRDDDSNRGDDELLAPAIASDTLPRVTPRERWLTPKRWWLASLSAPAVLGLGWLGTRLRARFGPDDDARARNQELARRRALLNEANAAVDSGEGFYPSLASLLQAAAVLRAGPDGVGLTRERLMALLDARGVAAEEVAQLRELLDACDAARFGAGSGEVAQRREHLERARALLGRRSWRRA</sequence>
<name>A0A0C1ZKS6_9BACT</name>
<dbReference type="EMBL" id="JMCC02000015">
    <property type="protein sequence ID" value="KIG18129.1"/>
    <property type="molecule type" value="Genomic_DNA"/>
</dbReference>
<evidence type="ECO:0000313" key="3">
    <source>
        <dbReference type="Proteomes" id="UP000031599"/>
    </source>
</evidence>
<organism evidence="2 3">
    <name type="scientific">Enhygromyxa salina</name>
    <dbReference type="NCBI Taxonomy" id="215803"/>
    <lineage>
        <taxon>Bacteria</taxon>
        <taxon>Pseudomonadati</taxon>
        <taxon>Myxococcota</taxon>
        <taxon>Polyangia</taxon>
        <taxon>Nannocystales</taxon>
        <taxon>Nannocystaceae</taxon>
        <taxon>Enhygromyxa</taxon>
    </lineage>
</organism>
<accession>A0A0C1ZKS6</accession>
<proteinExistence type="predicted"/>
<dbReference type="AlphaFoldDB" id="A0A0C1ZKS6"/>
<gene>
    <name evidence="2" type="ORF">DB30_02016</name>
</gene>
<reference evidence="2 3" key="1">
    <citation type="submission" date="2014-12" db="EMBL/GenBank/DDBJ databases">
        <title>Genome assembly of Enhygromyxa salina DSM 15201.</title>
        <authorList>
            <person name="Sharma G."/>
            <person name="Subramanian S."/>
        </authorList>
    </citation>
    <scope>NUCLEOTIDE SEQUENCE [LARGE SCALE GENOMIC DNA]</scope>
    <source>
        <strain evidence="2 3">DSM 15201</strain>
    </source>
</reference>
<comment type="caution">
    <text evidence="2">The sequence shown here is derived from an EMBL/GenBank/DDBJ whole genome shotgun (WGS) entry which is preliminary data.</text>
</comment>
<dbReference type="Proteomes" id="UP000031599">
    <property type="component" value="Unassembled WGS sequence"/>
</dbReference>
<evidence type="ECO:0000313" key="2">
    <source>
        <dbReference type="EMBL" id="KIG18129.1"/>
    </source>
</evidence>
<dbReference type="RefSeq" id="WP_052547497.1">
    <property type="nucleotide sequence ID" value="NZ_JMCC02000015.1"/>
</dbReference>
<dbReference type="PANTHER" id="PTHR40940">
    <property type="entry name" value="PROTEIN BATD-RELATED"/>
    <property type="match status" value="1"/>
</dbReference>
<feature type="compositionally biased region" description="Basic and acidic residues" evidence="1">
    <location>
        <begin position="429"/>
        <end position="441"/>
    </location>
</feature>
<protein>
    <submittedName>
        <fullName evidence="2">BatD protein</fullName>
    </submittedName>
</protein>
<dbReference type="PROSITE" id="PS51318">
    <property type="entry name" value="TAT"/>
    <property type="match status" value="1"/>
</dbReference>
<evidence type="ECO:0000256" key="1">
    <source>
        <dbReference type="SAM" id="MobiDB-lite"/>
    </source>
</evidence>
<dbReference type="Pfam" id="PF13584">
    <property type="entry name" value="BatD"/>
    <property type="match status" value="2"/>
</dbReference>
<dbReference type="InterPro" id="IPR006311">
    <property type="entry name" value="TAT_signal"/>
</dbReference>
<dbReference type="PANTHER" id="PTHR40940:SF2">
    <property type="entry name" value="BATD"/>
    <property type="match status" value="1"/>
</dbReference>
<feature type="region of interest" description="Disordered" evidence="1">
    <location>
        <begin position="416"/>
        <end position="450"/>
    </location>
</feature>